<evidence type="ECO:0000313" key="2">
    <source>
        <dbReference type="Proteomes" id="UP001449795"/>
    </source>
</evidence>
<gene>
    <name evidence="1" type="ORF">AAC691_19005</name>
</gene>
<accession>A0ABZ3D3I3</accession>
<evidence type="ECO:0000313" key="1">
    <source>
        <dbReference type="EMBL" id="XAE42323.1"/>
    </source>
</evidence>
<reference evidence="1 2" key="1">
    <citation type="submission" date="2024-04" db="EMBL/GenBank/DDBJ databases">
        <title>Complete genome sequence of Nguyenibacter vanlangesis HBCM-1154, a strain capable of nitrogen fixation, IAA production, and phosphorus solubilization isolated from sugarcane soil.</title>
        <authorList>
            <person name="MY HANH P."/>
        </authorList>
    </citation>
    <scope>NUCLEOTIDE SEQUENCE [LARGE SCALE GENOMIC DNA]</scope>
    <source>
        <strain evidence="1 2">HBCM 1154</strain>
    </source>
</reference>
<dbReference type="Proteomes" id="UP001449795">
    <property type="component" value="Chromosome"/>
</dbReference>
<dbReference type="RefSeq" id="WP_342628092.1">
    <property type="nucleotide sequence ID" value="NZ_CP152276.1"/>
</dbReference>
<organism evidence="1 2">
    <name type="scientific">Nguyenibacter vanlangensis</name>
    <dbReference type="NCBI Taxonomy" id="1216886"/>
    <lineage>
        <taxon>Bacteria</taxon>
        <taxon>Pseudomonadati</taxon>
        <taxon>Pseudomonadota</taxon>
        <taxon>Alphaproteobacteria</taxon>
        <taxon>Acetobacterales</taxon>
        <taxon>Acetobacteraceae</taxon>
        <taxon>Nguyenibacter</taxon>
    </lineage>
</organism>
<keyword evidence="2" id="KW-1185">Reference proteome</keyword>
<name>A0ABZ3D3I3_9PROT</name>
<protein>
    <submittedName>
        <fullName evidence="1">Uncharacterized protein</fullName>
    </submittedName>
</protein>
<dbReference type="EMBL" id="CP152276">
    <property type="protein sequence ID" value="XAE42323.1"/>
    <property type="molecule type" value="Genomic_DNA"/>
</dbReference>
<sequence length="437" mass="49841">MSSPEIVSAMRPAGVSERMPYISRALADVATERLKRIGYFSAADYHDLHRDIKESPYHHALLFGAWEGRQLFKGPAIARALVAAEYLDPAVETGLSEDDARYLRRRGVAIYTSSRGNIFMKEIAEDLGRNIAELEIPVRLLDETAVPDKTAIAIYMAPHEFFLIGQGRRWLSDANIRDAFMYNTEQIPSSWFASAFPALLMAKGIFDISASSAALFQNADIPAMHWEPGLEGDVAPLSRQDAEHPLVKVLPRSARNVSVKYRTWFERPIDINFFGSNSPRRDDVLARCSAPFSRYETCIHYRHQMHGPVGRKFNERALTRVATHVARCSKISLNIHRDEFCYFEWHRMVRQGMAMGSLVVTDHCLPHPRFKPGVHYFEEDARHIPNLVDWILRDEDGQKTALRLIAGSSDLIFDEEQRRNRTRMALNFILSKIRRGG</sequence>
<proteinExistence type="predicted"/>